<feature type="non-terminal residue" evidence="1">
    <location>
        <position position="1"/>
    </location>
</feature>
<comment type="caution">
    <text evidence="1">The sequence shown here is derived from an EMBL/GenBank/DDBJ whole genome shotgun (WGS) entry which is preliminary data.</text>
</comment>
<name>A0A232EDN1_9HYME</name>
<proteinExistence type="predicted"/>
<gene>
    <name evidence="1" type="ORF">TSAR_017047</name>
</gene>
<keyword evidence="2" id="KW-1185">Reference proteome</keyword>
<evidence type="ECO:0000313" key="1">
    <source>
        <dbReference type="EMBL" id="OXU16444.1"/>
    </source>
</evidence>
<reference evidence="1 2" key="1">
    <citation type="journal article" date="2017" name="Curr. Biol.">
        <title>The Evolution of Venom by Co-option of Single-Copy Genes.</title>
        <authorList>
            <person name="Martinson E.O."/>
            <person name="Mrinalini"/>
            <person name="Kelkar Y.D."/>
            <person name="Chang C.H."/>
            <person name="Werren J.H."/>
        </authorList>
    </citation>
    <scope>NUCLEOTIDE SEQUENCE [LARGE SCALE GENOMIC DNA]</scope>
    <source>
        <strain evidence="1 2">Alberta</strain>
        <tissue evidence="1">Whole body</tissue>
    </source>
</reference>
<sequence length="147" mass="17170">YTVPELLLRISALRRVSLARITITLCNKGYTVPELLLRISALRRVSLARITMYNQWAVQDTIDENANDANPNANDVRSDVEFLHKNLQHNPAADLKFCTNQWVAAEIKYMPLNNGYFWLNLKDRENSVTRHFLSVRKWFCIVLIMYN</sequence>
<dbReference type="AlphaFoldDB" id="A0A232EDN1"/>
<evidence type="ECO:0000313" key="2">
    <source>
        <dbReference type="Proteomes" id="UP000215335"/>
    </source>
</evidence>
<accession>A0A232EDN1</accession>
<organism evidence="1 2">
    <name type="scientific">Trichomalopsis sarcophagae</name>
    <dbReference type="NCBI Taxonomy" id="543379"/>
    <lineage>
        <taxon>Eukaryota</taxon>
        <taxon>Metazoa</taxon>
        <taxon>Ecdysozoa</taxon>
        <taxon>Arthropoda</taxon>
        <taxon>Hexapoda</taxon>
        <taxon>Insecta</taxon>
        <taxon>Pterygota</taxon>
        <taxon>Neoptera</taxon>
        <taxon>Endopterygota</taxon>
        <taxon>Hymenoptera</taxon>
        <taxon>Apocrita</taxon>
        <taxon>Proctotrupomorpha</taxon>
        <taxon>Chalcidoidea</taxon>
        <taxon>Pteromalidae</taxon>
        <taxon>Pteromalinae</taxon>
        <taxon>Trichomalopsis</taxon>
    </lineage>
</organism>
<dbReference type="Proteomes" id="UP000215335">
    <property type="component" value="Unassembled WGS sequence"/>
</dbReference>
<dbReference type="EMBL" id="NNAY01006192">
    <property type="protein sequence ID" value="OXU16444.1"/>
    <property type="molecule type" value="Genomic_DNA"/>
</dbReference>
<protein>
    <submittedName>
        <fullName evidence="1">Uncharacterized protein</fullName>
    </submittedName>
</protein>